<accession>A0AAV8V7E3</accession>
<keyword evidence="10 11" id="KW-0472">Membrane</keyword>
<evidence type="ECO:0000313" key="14">
    <source>
        <dbReference type="Proteomes" id="UP001159042"/>
    </source>
</evidence>
<keyword evidence="14" id="KW-1185">Reference proteome</keyword>
<evidence type="ECO:0000256" key="5">
    <source>
        <dbReference type="ARBA" id="ARBA00022692"/>
    </source>
</evidence>
<feature type="transmembrane region" description="Helical" evidence="11">
    <location>
        <begin position="161"/>
        <end position="183"/>
    </location>
</feature>
<dbReference type="Proteomes" id="UP001159042">
    <property type="component" value="Unassembled WGS sequence"/>
</dbReference>
<dbReference type="AlphaFoldDB" id="A0AAV8V7E3"/>
<comment type="cofactor">
    <cofactor evidence="1">
        <name>heme b</name>
        <dbReference type="ChEBI" id="CHEBI:60344"/>
    </cofactor>
</comment>
<feature type="transmembrane region" description="Helical" evidence="11">
    <location>
        <begin position="127"/>
        <end position="149"/>
    </location>
</feature>
<evidence type="ECO:0000256" key="3">
    <source>
        <dbReference type="ARBA" id="ARBA00022448"/>
    </source>
</evidence>
<sequence length="244" mass="27629">MEARAEHQRTKHYQSLYSFTTSIGVGLIILVLFWILHYRGGFAWQSHPSQEFYWHPFLMVLGMVFLYSQSILVYRTFRHAPKTKLKIIHASLHCLAFILSVIGLKAVFDSHNLPPKPMANLYSLHSWIGLITVIIFAAQFLFGFISFLFPGLSKSVRQAFLPVHTAIGTGGFILAIITTMTGLTEKVIWTLSDKYSSFESEGIIFNFIGVFAALYGVMVLYMVNETDYKRVALPEDEMALASSD</sequence>
<dbReference type="PROSITE" id="PS50939">
    <property type="entry name" value="CYTOCHROME_B561"/>
    <property type="match status" value="1"/>
</dbReference>
<comment type="subcellular location">
    <subcellularLocation>
        <location evidence="2">Membrane</location>
        <topology evidence="2">Multi-pass membrane protein</topology>
    </subcellularLocation>
</comment>
<evidence type="ECO:0000256" key="2">
    <source>
        <dbReference type="ARBA" id="ARBA00004141"/>
    </source>
</evidence>
<keyword evidence="6" id="KW-0479">Metal-binding</keyword>
<reference evidence="13 14" key="1">
    <citation type="journal article" date="2023" name="Insect Mol. Biol.">
        <title>Genome sequencing provides insights into the evolution of gene families encoding plant cell wall-degrading enzymes in longhorned beetles.</title>
        <authorList>
            <person name="Shin N.R."/>
            <person name="Okamura Y."/>
            <person name="Kirsch R."/>
            <person name="Pauchet Y."/>
        </authorList>
    </citation>
    <scope>NUCLEOTIDE SEQUENCE [LARGE SCALE GENOMIC DNA]</scope>
    <source>
        <strain evidence="13">EAD_L_NR</strain>
    </source>
</reference>
<protein>
    <recommendedName>
        <fullName evidence="12">Cytochrome b561 domain-containing protein</fullName>
    </recommendedName>
</protein>
<evidence type="ECO:0000256" key="8">
    <source>
        <dbReference type="ARBA" id="ARBA00022989"/>
    </source>
</evidence>
<keyword evidence="3" id="KW-0813">Transport</keyword>
<keyword evidence="5 11" id="KW-0812">Transmembrane</keyword>
<dbReference type="PANTHER" id="PTHR10106">
    <property type="entry name" value="CYTOCHROME B561-RELATED"/>
    <property type="match status" value="1"/>
</dbReference>
<dbReference type="InterPro" id="IPR006593">
    <property type="entry name" value="Cyt_b561/ferric_Rdtase_TM"/>
</dbReference>
<feature type="transmembrane region" description="Helical" evidence="11">
    <location>
        <begin position="56"/>
        <end position="75"/>
    </location>
</feature>
<evidence type="ECO:0000256" key="1">
    <source>
        <dbReference type="ARBA" id="ARBA00001970"/>
    </source>
</evidence>
<keyword evidence="8 11" id="KW-1133">Transmembrane helix</keyword>
<dbReference type="EMBL" id="JANEYG010000357">
    <property type="protein sequence ID" value="KAJ8910082.1"/>
    <property type="molecule type" value="Genomic_DNA"/>
</dbReference>
<dbReference type="GO" id="GO:0016491">
    <property type="term" value="F:oxidoreductase activity"/>
    <property type="evidence" value="ECO:0007669"/>
    <property type="project" value="InterPro"/>
</dbReference>
<dbReference type="Pfam" id="PF03188">
    <property type="entry name" value="Cytochrom_B561"/>
    <property type="match status" value="1"/>
</dbReference>
<dbReference type="PANTHER" id="PTHR10106:SF0">
    <property type="entry name" value="LD36721P"/>
    <property type="match status" value="1"/>
</dbReference>
<feature type="transmembrane region" description="Helical" evidence="11">
    <location>
        <begin position="203"/>
        <end position="223"/>
    </location>
</feature>
<feature type="domain" description="Cytochrome b561" evidence="12">
    <location>
        <begin position="19"/>
        <end position="224"/>
    </location>
</feature>
<dbReference type="FunFam" id="1.20.120.1770:FF:000001">
    <property type="entry name" value="Cytochrome b reductase 1"/>
    <property type="match status" value="1"/>
</dbReference>
<evidence type="ECO:0000256" key="4">
    <source>
        <dbReference type="ARBA" id="ARBA00022617"/>
    </source>
</evidence>
<evidence type="ECO:0000256" key="11">
    <source>
        <dbReference type="SAM" id="Phobius"/>
    </source>
</evidence>
<keyword evidence="4" id="KW-0349">Heme</keyword>
<proteinExistence type="predicted"/>
<dbReference type="SMART" id="SM00665">
    <property type="entry name" value="B561"/>
    <property type="match status" value="1"/>
</dbReference>
<evidence type="ECO:0000256" key="7">
    <source>
        <dbReference type="ARBA" id="ARBA00022982"/>
    </source>
</evidence>
<feature type="transmembrane region" description="Helical" evidence="11">
    <location>
        <begin position="16"/>
        <end position="36"/>
    </location>
</feature>
<dbReference type="GO" id="GO:0016020">
    <property type="term" value="C:membrane"/>
    <property type="evidence" value="ECO:0007669"/>
    <property type="project" value="UniProtKB-SubCell"/>
</dbReference>
<comment type="caution">
    <text evidence="13">The sequence shown here is derived from an EMBL/GenBank/DDBJ whole genome shotgun (WGS) entry which is preliminary data.</text>
</comment>
<evidence type="ECO:0000313" key="13">
    <source>
        <dbReference type="EMBL" id="KAJ8910082.1"/>
    </source>
</evidence>
<evidence type="ECO:0000256" key="6">
    <source>
        <dbReference type="ARBA" id="ARBA00022723"/>
    </source>
</evidence>
<evidence type="ECO:0000256" key="9">
    <source>
        <dbReference type="ARBA" id="ARBA00023004"/>
    </source>
</evidence>
<feature type="transmembrane region" description="Helical" evidence="11">
    <location>
        <begin position="87"/>
        <end position="107"/>
    </location>
</feature>
<dbReference type="InterPro" id="IPR043205">
    <property type="entry name" value="CYB561/CYBRD1-like"/>
</dbReference>
<gene>
    <name evidence="13" type="ORF">NQ315_010872</name>
</gene>
<keyword evidence="7" id="KW-0249">Electron transport</keyword>
<keyword evidence="9" id="KW-0408">Iron</keyword>
<evidence type="ECO:0000259" key="12">
    <source>
        <dbReference type="PROSITE" id="PS50939"/>
    </source>
</evidence>
<dbReference type="Gene3D" id="1.20.120.1770">
    <property type="match status" value="1"/>
</dbReference>
<evidence type="ECO:0000256" key="10">
    <source>
        <dbReference type="ARBA" id="ARBA00023136"/>
    </source>
</evidence>
<organism evidence="13 14">
    <name type="scientific">Exocentrus adspersus</name>
    <dbReference type="NCBI Taxonomy" id="1586481"/>
    <lineage>
        <taxon>Eukaryota</taxon>
        <taxon>Metazoa</taxon>
        <taxon>Ecdysozoa</taxon>
        <taxon>Arthropoda</taxon>
        <taxon>Hexapoda</taxon>
        <taxon>Insecta</taxon>
        <taxon>Pterygota</taxon>
        <taxon>Neoptera</taxon>
        <taxon>Endopterygota</taxon>
        <taxon>Coleoptera</taxon>
        <taxon>Polyphaga</taxon>
        <taxon>Cucujiformia</taxon>
        <taxon>Chrysomeloidea</taxon>
        <taxon>Cerambycidae</taxon>
        <taxon>Lamiinae</taxon>
        <taxon>Acanthocinini</taxon>
        <taxon>Exocentrus</taxon>
    </lineage>
</organism>
<name>A0AAV8V7E3_9CUCU</name>
<dbReference type="GO" id="GO:0046872">
    <property type="term" value="F:metal ion binding"/>
    <property type="evidence" value="ECO:0007669"/>
    <property type="project" value="UniProtKB-KW"/>
</dbReference>